<name>A0ACA9P8A8_9GLOM</name>
<feature type="non-terminal residue" evidence="1">
    <location>
        <position position="1"/>
    </location>
</feature>
<proteinExistence type="predicted"/>
<evidence type="ECO:0000313" key="1">
    <source>
        <dbReference type="EMBL" id="CAG8697220.1"/>
    </source>
</evidence>
<reference evidence="1" key="1">
    <citation type="submission" date="2021-06" db="EMBL/GenBank/DDBJ databases">
        <authorList>
            <person name="Kallberg Y."/>
            <person name="Tangrot J."/>
            <person name="Rosling A."/>
        </authorList>
    </citation>
    <scope>NUCLEOTIDE SEQUENCE</scope>
    <source>
        <strain evidence="1">CL356</strain>
    </source>
</reference>
<accession>A0ACA9P8A8</accession>
<gene>
    <name evidence="1" type="ORF">ACOLOM_LOCUS10078</name>
</gene>
<protein>
    <submittedName>
        <fullName evidence="1">15264_t:CDS:1</fullName>
    </submittedName>
</protein>
<comment type="caution">
    <text evidence="1">The sequence shown here is derived from an EMBL/GenBank/DDBJ whole genome shotgun (WGS) entry which is preliminary data.</text>
</comment>
<evidence type="ECO:0000313" key="2">
    <source>
        <dbReference type="Proteomes" id="UP000789525"/>
    </source>
</evidence>
<dbReference type="EMBL" id="CAJVPT010031317">
    <property type="protein sequence ID" value="CAG8697220.1"/>
    <property type="molecule type" value="Genomic_DNA"/>
</dbReference>
<dbReference type="Proteomes" id="UP000789525">
    <property type="component" value="Unassembled WGS sequence"/>
</dbReference>
<keyword evidence="2" id="KW-1185">Reference proteome</keyword>
<organism evidence="1 2">
    <name type="scientific">Acaulospora colombiana</name>
    <dbReference type="NCBI Taxonomy" id="27376"/>
    <lineage>
        <taxon>Eukaryota</taxon>
        <taxon>Fungi</taxon>
        <taxon>Fungi incertae sedis</taxon>
        <taxon>Mucoromycota</taxon>
        <taxon>Glomeromycotina</taxon>
        <taxon>Glomeromycetes</taxon>
        <taxon>Diversisporales</taxon>
        <taxon>Acaulosporaceae</taxon>
        <taxon>Acaulospora</taxon>
    </lineage>
</organism>
<sequence length="57" mass="6113">SCTNLQTPALLDDIGATLFSLAITQPPTSTTQVPDGAKGEAGDDVMRVDERSDHWIR</sequence>